<evidence type="ECO:0000256" key="9">
    <source>
        <dbReference type="ARBA" id="ARBA00044502"/>
    </source>
</evidence>
<dbReference type="GO" id="GO:0005576">
    <property type="term" value="C:extracellular region"/>
    <property type="evidence" value="ECO:0007669"/>
    <property type="project" value="UniProtKB-SubCell"/>
</dbReference>
<dbReference type="OrthoDB" id="6038816at2759"/>
<dbReference type="PANTHER" id="PTHR33353:SF11">
    <property type="entry name" value="GLYCOSYLHYDROLASE FAMILY 61-7 PROTEIN"/>
    <property type="match status" value="1"/>
</dbReference>
<evidence type="ECO:0000256" key="3">
    <source>
        <dbReference type="ARBA" id="ARBA00022525"/>
    </source>
</evidence>
<feature type="signal peptide" evidence="12">
    <location>
        <begin position="1"/>
        <end position="16"/>
    </location>
</feature>
<keyword evidence="15" id="KW-1185">Reference proteome</keyword>
<evidence type="ECO:0000256" key="2">
    <source>
        <dbReference type="ARBA" id="ARBA00004613"/>
    </source>
</evidence>
<dbReference type="Pfam" id="PF03443">
    <property type="entry name" value="AA9"/>
    <property type="match status" value="1"/>
</dbReference>
<dbReference type="EC" id="1.14.99.56" evidence="11"/>
<dbReference type="Proteomes" id="UP000028545">
    <property type="component" value="Unassembled WGS sequence"/>
</dbReference>
<evidence type="ECO:0000256" key="5">
    <source>
        <dbReference type="ARBA" id="ARBA00023001"/>
    </source>
</evidence>
<dbReference type="RefSeq" id="XP_016639644.1">
    <property type="nucleotide sequence ID" value="XM_016790341.1"/>
</dbReference>
<dbReference type="GO" id="GO:0030245">
    <property type="term" value="P:cellulose catabolic process"/>
    <property type="evidence" value="ECO:0007669"/>
    <property type="project" value="UniProtKB-KW"/>
</dbReference>
<evidence type="ECO:0000313" key="15">
    <source>
        <dbReference type="Proteomes" id="UP000028545"/>
    </source>
</evidence>
<organism evidence="14 15">
    <name type="scientific">Pseudallescheria apiosperma</name>
    <name type="common">Scedosporium apiospermum</name>
    <dbReference type="NCBI Taxonomy" id="563466"/>
    <lineage>
        <taxon>Eukaryota</taxon>
        <taxon>Fungi</taxon>
        <taxon>Dikarya</taxon>
        <taxon>Ascomycota</taxon>
        <taxon>Pezizomycotina</taxon>
        <taxon>Sordariomycetes</taxon>
        <taxon>Hypocreomycetidae</taxon>
        <taxon>Microascales</taxon>
        <taxon>Microascaceae</taxon>
        <taxon>Scedosporium</taxon>
    </lineage>
</organism>
<dbReference type="VEuPathDB" id="FungiDB:SAPIO_CDS8781"/>
<dbReference type="EMBL" id="JOWA01000132">
    <property type="protein sequence ID" value="KEZ39845.1"/>
    <property type="molecule type" value="Genomic_DNA"/>
</dbReference>
<dbReference type="PANTHER" id="PTHR33353">
    <property type="entry name" value="PUTATIVE (AFU_ORTHOLOGUE AFUA_1G12560)-RELATED"/>
    <property type="match status" value="1"/>
</dbReference>
<dbReference type="InterPro" id="IPR049892">
    <property type="entry name" value="AA9"/>
</dbReference>
<dbReference type="AlphaFoldDB" id="A0A084FXN3"/>
<evidence type="ECO:0000259" key="13">
    <source>
        <dbReference type="Pfam" id="PF03443"/>
    </source>
</evidence>
<comment type="similarity">
    <text evidence="9">Belongs to the polysaccharide monooxygenase AA9 family.</text>
</comment>
<comment type="subcellular location">
    <subcellularLocation>
        <location evidence="2">Secreted</location>
    </subcellularLocation>
</comment>
<dbReference type="CDD" id="cd21175">
    <property type="entry name" value="LPMO_AA9"/>
    <property type="match status" value="1"/>
</dbReference>
<dbReference type="Gene3D" id="2.70.50.70">
    <property type="match status" value="1"/>
</dbReference>
<dbReference type="OMA" id="KIPGAFK"/>
<dbReference type="GeneID" id="27727853"/>
<comment type="catalytic activity">
    <reaction evidence="10">
        <text>[(1-&gt;4)-beta-D-glucosyl]n+m + reduced acceptor + O2 = 4-dehydro-beta-D-glucosyl-[(1-&gt;4)-beta-D-glucosyl]n-1 + [(1-&gt;4)-beta-D-glucosyl]m + acceptor + H2O.</text>
        <dbReference type="EC" id="1.14.99.56"/>
    </reaction>
</comment>
<comment type="caution">
    <text evidence="14">The sequence shown here is derived from an EMBL/GenBank/DDBJ whole genome shotgun (WGS) entry which is preliminary data.</text>
</comment>
<evidence type="ECO:0000256" key="8">
    <source>
        <dbReference type="ARBA" id="ARBA00023326"/>
    </source>
</evidence>
<keyword evidence="5" id="KW-0136">Cellulose degradation</keyword>
<evidence type="ECO:0000256" key="12">
    <source>
        <dbReference type="SAM" id="SignalP"/>
    </source>
</evidence>
<evidence type="ECO:0000256" key="6">
    <source>
        <dbReference type="ARBA" id="ARBA00023157"/>
    </source>
</evidence>
<feature type="domain" description="Auxiliary Activity family 9 catalytic" evidence="13">
    <location>
        <begin position="17"/>
        <end position="221"/>
    </location>
</feature>
<gene>
    <name evidence="14" type="ORF">SAPIO_CDS8781</name>
</gene>
<reference evidence="14 15" key="1">
    <citation type="journal article" date="2014" name="Genome Announc.">
        <title>Draft genome sequence of the pathogenic fungus Scedosporium apiospermum.</title>
        <authorList>
            <person name="Vandeputte P."/>
            <person name="Ghamrawi S."/>
            <person name="Rechenmann M."/>
            <person name="Iltis A."/>
            <person name="Giraud S."/>
            <person name="Fleury M."/>
            <person name="Thornton C."/>
            <person name="Delhaes L."/>
            <person name="Meyer W."/>
            <person name="Papon N."/>
            <person name="Bouchara J.P."/>
        </authorList>
    </citation>
    <scope>NUCLEOTIDE SEQUENCE [LARGE SCALE GENOMIC DNA]</scope>
    <source>
        <strain evidence="14 15">IHEM 14462</strain>
    </source>
</reference>
<dbReference type="HOGENOM" id="CLU_031730_4_2_1"/>
<accession>A0A084FXN3</accession>
<name>A0A084FXN3_PSEDA</name>
<dbReference type="InterPro" id="IPR005103">
    <property type="entry name" value="AA9_LPMO"/>
</dbReference>
<keyword evidence="6" id="KW-1015">Disulfide bond</keyword>
<keyword evidence="3" id="KW-0964">Secreted</keyword>
<evidence type="ECO:0000313" key="14">
    <source>
        <dbReference type="EMBL" id="KEZ39845.1"/>
    </source>
</evidence>
<evidence type="ECO:0000256" key="10">
    <source>
        <dbReference type="ARBA" id="ARBA00045077"/>
    </source>
</evidence>
<evidence type="ECO:0000256" key="1">
    <source>
        <dbReference type="ARBA" id="ARBA00001973"/>
    </source>
</evidence>
<feature type="chain" id="PRO_5001775156" description="lytic cellulose monooxygenase (C4-dehydrogenating)" evidence="12">
    <location>
        <begin position="17"/>
        <end position="235"/>
    </location>
</feature>
<protein>
    <recommendedName>
        <fullName evidence="11">lytic cellulose monooxygenase (C4-dehydrogenating)</fullName>
        <ecNumber evidence="11">1.14.99.56</ecNumber>
    </recommendedName>
</protein>
<evidence type="ECO:0000256" key="4">
    <source>
        <dbReference type="ARBA" id="ARBA00022729"/>
    </source>
</evidence>
<proteinExistence type="inferred from homology"/>
<dbReference type="KEGG" id="sapo:SAPIO_CDS8781"/>
<evidence type="ECO:0000256" key="11">
    <source>
        <dbReference type="ARBA" id="ARBA00047174"/>
    </source>
</evidence>
<comment type="cofactor">
    <cofactor evidence="1">
        <name>Cu(2+)</name>
        <dbReference type="ChEBI" id="CHEBI:29036"/>
    </cofactor>
</comment>
<sequence length="235" mass="25062">MKLLATLLALGGPASAHYIFQQLSIGGTQYPPWTYIRRNSNPDWLQNGPVTDLSSNDLRCNVGGGVSNGTETVTVKAGSEFTFTLDTAVYHVGPTSMYVVLETRGGGPLVETNEKKIHVQGSRGCCGLRWQRALVQDPRLGSDRNKLGIEYIPACISDGEYLLRIQQLGIHNPGAPPQFYISCAQVKVEGGGSTEPSPTVSIPGAFKANDPGYTANIYNGGANNYVVPGPAVFSC</sequence>
<evidence type="ECO:0000256" key="7">
    <source>
        <dbReference type="ARBA" id="ARBA00023277"/>
    </source>
</evidence>
<keyword evidence="7" id="KW-0119">Carbohydrate metabolism</keyword>
<keyword evidence="8" id="KW-0624">Polysaccharide degradation</keyword>
<keyword evidence="4 12" id="KW-0732">Signal</keyword>